<dbReference type="Gene3D" id="3.30.465.10">
    <property type="match status" value="1"/>
</dbReference>
<feature type="active site" description="Proton donor" evidence="19">
    <location>
        <position position="232"/>
    </location>
</feature>
<dbReference type="GO" id="GO:0009252">
    <property type="term" value="P:peptidoglycan biosynthetic process"/>
    <property type="evidence" value="ECO:0007669"/>
    <property type="project" value="UniProtKB-UniRule"/>
</dbReference>
<keyword evidence="13 19" id="KW-0573">Peptidoglycan synthesis</keyword>
<evidence type="ECO:0000256" key="18">
    <source>
        <dbReference type="ARBA" id="ARBA00048914"/>
    </source>
</evidence>
<dbReference type="PATRIC" id="fig|1433126.3.peg.2953"/>
<keyword evidence="22" id="KW-1185">Reference proteome</keyword>
<keyword evidence="9 19" id="KW-0285">Flavoprotein</keyword>
<comment type="cofactor">
    <cofactor evidence="1 19">
        <name>FAD</name>
        <dbReference type="ChEBI" id="CHEBI:57692"/>
    </cofactor>
</comment>
<dbReference type="NCBIfam" id="NF000755">
    <property type="entry name" value="PRK00046.1"/>
    <property type="match status" value="1"/>
</dbReference>
<keyword evidence="11 19" id="KW-0521">NADP</keyword>
<evidence type="ECO:0000256" key="1">
    <source>
        <dbReference type="ARBA" id="ARBA00001974"/>
    </source>
</evidence>
<evidence type="ECO:0000256" key="4">
    <source>
        <dbReference type="ARBA" id="ARBA00004752"/>
    </source>
</evidence>
<dbReference type="InterPro" id="IPR006094">
    <property type="entry name" value="Oxid_FAD_bind_N"/>
</dbReference>
<dbReference type="AlphaFoldDB" id="A0A060RBS6"/>
<evidence type="ECO:0000259" key="20">
    <source>
        <dbReference type="PROSITE" id="PS51387"/>
    </source>
</evidence>
<keyword evidence="15 19" id="KW-0131">Cell cycle</keyword>
<dbReference type="GO" id="GO:0071555">
    <property type="term" value="P:cell wall organization"/>
    <property type="evidence" value="ECO:0007669"/>
    <property type="project" value="UniProtKB-KW"/>
</dbReference>
<evidence type="ECO:0000256" key="10">
    <source>
        <dbReference type="ARBA" id="ARBA00022827"/>
    </source>
</evidence>
<dbReference type="STRING" id="1433126.BN938_2982"/>
<feature type="active site" evidence="19">
    <location>
        <position position="333"/>
    </location>
</feature>
<evidence type="ECO:0000256" key="17">
    <source>
        <dbReference type="ARBA" id="ARBA00031026"/>
    </source>
</evidence>
<dbReference type="Pfam" id="PF01565">
    <property type="entry name" value="FAD_binding_4"/>
    <property type="match status" value="1"/>
</dbReference>
<dbReference type="OrthoDB" id="9804753at2"/>
<dbReference type="GO" id="GO:0005829">
    <property type="term" value="C:cytosol"/>
    <property type="evidence" value="ECO:0007669"/>
    <property type="project" value="TreeGrafter"/>
</dbReference>
<evidence type="ECO:0000313" key="21">
    <source>
        <dbReference type="EMBL" id="CDN33047.1"/>
    </source>
</evidence>
<dbReference type="GO" id="GO:0051301">
    <property type="term" value="P:cell division"/>
    <property type="evidence" value="ECO:0007669"/>
    <property type="project" value="UniProtKB-KW"/>
</dbReference>
<feature type="domain" description="FAD-binding PCMH-type" evidence="20">
    <location>
        <begin position="17"/>
        <end position="184"/>
    </location>
</feature>
<dbReference type="Pfam" id="PF02873">
    <property type="entry name" value="MurB_C"/>
    <property type="match status" value="1"/>
</dbReference>
<evidence type="ECO:0000256" key="13">
    <source>
        <dbReference type="ARBA" id="ARBA00022984"/>
    </source>
</evidence>
<dbReference type="GO" id="GO:0008762">
    <property type="term" value="F:UDP-N-acetylmuramate dehydrogenase activity"/>
    <property type="evidence" value="ECO:0007669"/>
    <property type="project" value="UniProtKB-UniRule"/>
</dbReference>
<dbReference type="InterPro" id="IPR016167">
    <property type="entry name" value="FAD-bd_PCMH_sub1"/>
</dbReference>
<dbReference type="NCBIfam" id="NF010478">
    <property type="entry name" value="PRK13903.1"/>
    <property type="match status" value="1"/>
</dbReference>
<dbReference type="SUPFAM" id="SSF56176">
    <property type="entry name" value="FAD-binding/transporter-associated domain-like"/>
    <property type="match status" value="1"/>
</dbReference>
<dbReference type="InterPro" id="IPR016169">
    <property type="entry name" value="FAD-bd_PCMH_sub2"/>
</dbReference>
<dbReference type="InterPro" id="IPR036635">
    <property type="entry name" value="MurB_C_sf"/>
</dbReference>
<dbReference type="SUPFAM" id="SSF56194">
    <property type="entry name" value="Uridine diphospho-N-Acetylenolpyruvylglucosamine reductase, MurB, C-terminal domain"/>
    <property type="match status" value="1"/>
</dbReference>
<accession>A0A060RBS6</accession>
<dbReference type="PANTHER" id="PTHR21071:SF4">
    <property type="entry name" value="UDP-N-ACETYLENOLPYRUVOYLGLUCOSAMINE REDUCTASE"/>
    <property type="match status" value="1"/>
</dbReference>
<dbReference type="Gene3D" id="3.30.43.10">
    <property type="entry name" value="Uridine Diphospho-n-acetylenolpyruvylglucosamine Reductase, domain 2"/>
    <property type="match status" value="1"/>
</dbReference>
<evidence type="ECO:0000256" key="7">
    <source>
        <dbReference type="ARBA" id="ARBA00022490"/>
    </source>
</evidence>
<dbReference type="InterPro" id="IPR003170">
    <property type="entry name" value="MurB"/>
</dbReference>
<dbReference type="HOGENOM" id="CLU_035304_0_0_10"/>
<evidence type="ECO:0000256" key="19">
    <source>
        <dbReference type="HAMAP-Rule" id="MF_00037"/>
    </source>
</evidence>
<dbReference type="NCBIfam" id="TIGR00179">
    <property type="entry name" value="murB"/>
    <property type="match status" value="1"/>
</dbReference>
<evidence type="ECO:0000256" key="14">
    <source>
        <dbReference type="ARBA" id="ARBA00023002"/>
    </source>
</evidence>
<organism evidence="21 22">
    <name type="scientific">Mucinivorans hirudinis</name>
    <dbReference type="NCBI Taxonomy" id="1433126"/>
    <lineage>
        <taxon>Bacteria</taxon>
        <taxon>Pseudomonadati</taxon>
        <taxon>Bacteroidota</taxon>
        <taxon>Bacteroidia</taxon>
        <taxon>Bacteroidales</taxon>
        <taxon>Rikenellaceae</taxon>
        <taxon>Mucinivorans</taxon>
    </lineage>
</organism>
<gene>
    <name evidence="19" type="primary">murB</name>
    <name evidence="21" type="ORF">BN938_2982</name>
</gene>
<evidence type="ECO:0000313" key="22">
    <source>
        <dbReference type="Proteomes" id="UP000027616"/>
    </source>
</evidence>
<comment type="similarity">
    <text evidence="19">Belongs to the MurB family.</text>
</comment>
<evidence type="ECO:0000256" key="9">
    <source>
        <dbReference type="ARBA" id="ARBA00022630"/>
    </source>
</evidence>
<keyword evidence="12 19" id="KW-0133">Cell shape</keyword>
<evidence type="ECO:0000256" key="12">
    <source>
        <dbReference type="ARBA" id="ARBA00022960"/>
    </source>
</evidence>
<evidence type="ECO:0000256" key="2">
    <source>
        <dbReference type="ARBA" id="ARBA00003921"/>
    </source>
</evidence>
<keyword evidence="14 19" id="KW-0560">Oxidoreductase</keyword>
<evidence type="ECO:0000256" key="11">
    <source>
        <dbReference type="ARBA" id="ARBA00022857"/>
    </source>
</evidence>
<dbReference type="HAMAP" id="MF_00037">
    <property type="entry name" value="MurB"/>
    <property type="match status" value="1"/>
</dbReference>
<comment type="catalytic activity">
    <reaction evidence="18 19">
        <text>UDP-N-acetyl-alpha-D-muramate + NADP(+) = UDP-N-acetyl-3-O-(1-carboxyvinyl)-alpha-D-glucosamine + NADPH + H(+)</text>
        <dbReference type="Rhea" id="RHEA:12248"/>
        <dbReference type="ChEBI" id="CHEBI:15378"/>
        <dbReference type="ChEBI" id="CHEBI:57783"/>
        <dbReference type="ChEBI" id="CHEBI:58349"/>
        <dbReference type="ChEBI" id="CHEBI:68483"/>
        <dbReference type="ChEBI" id="CHEBI:70757"/>
        <dbReference type="EC" id="1.3.1.98"/>
    </reaction>
</comment>
<dbReference type="KEGG" id="rbc:BN938_2982"/>
<reference evidence="21 22" key="1">
    <citation type="journal article" date="2015" name="Genome Announc.">
        <title>Complete Genome Sequence of the Novel Leech Symbiont Mucinivorans hirudinis M3T.</title>
        <authorList>
            <person name="Nelson M.C."/>
            <person name="Bomar L."/>
            <person name="Graf J."/>
        </authorList>
    </citation>
    <scope>NUCLEOTIDE SEQUENCE [LARGE SCALE GENOMIC DNA]</scope>
    <source>
        <strain evidence="22">M3</strain>
    </source>
</reference>
<comment type="function">
    <text evidence="2 19">Cell wall formation.</text>
</comment>
<proteinExistence type="inferred from homology"/>
<evidence type="ECO:0000256" key="15">
    <source>
        <dbReference type="ARBA" id="ARBA00023306"/>
    </source>
</evidence>
<dbReference type="PANTHER" id="PTHR21071">
    <property type="entry name" value="UDP-N-ACETYLENOLPYRUVOYLGLUCOSAMINE REDUCTASE"/>
    <property type="match status" value="1"/>
</dbReference>
<evidence type="ECO:0000256" key="6">
    <source>
        <dbReference type="ARBA" id="ARBA00015188"/>
    </source>
</evidence>
<dbReference type="PROSITE" id="PS51387">
    <property type="entry name" value="FAD_PCMH"/>
    <property type="match status" value="1"/>
</dbReference>
<dbReference type="Proteomes" id="UP000027616">
    <property type="component" value="Chromosome I"/>
</dbReference>
<dbReference type="InterPro" id="IPR011601">
    <property type="entry name" value="MurB_C"/>
</dbReference>
<dbReference type="InterPro" id="IPR016166">
    <property type="entry name" value="FAD-bd_PCMH"/>
</dbReference>
<comment type="pathway">
    <text evidence="4 19">Cell wall biogenesis; peptidoglycan biosynthesis.</text>
</comment>
<keyword evidence="10 19" id="KW-0274">FAD</keyword>
<keyword evidence="7 19" id="KW-0963">Cytoplasm</keyword>
<keyword evidence="16 19" id="KW-0961">Cell wall biogenesis/degradation</keyword>
<dbReference type="GO" id="GO:0008360">
    <property type="term" value="P:regulation of cell shape"/>
    <property type="evidence" value="ECO:0007669"/>
    <property type="project" value="UniProtKB-KW"/>
</dbReference>
<evidence type="ECO:0000256" key="3">
    <source>
        <dbReference type="ARBA" id="ARBA00004496"/>
    </source>
</evidence>
<dbReference type="GO" id="GO:0071949">
    <property type="term" value="F:FAD binding"/>
    <property type="evidence" value="ECO:0007669"/>
    <property type="project" value="InterPro"/>
</dbReference>
<feature type="active site" evidence="19">
    <location>
        <position position="160"/>
    </location>
</feature>
<comment type="subcellular location">
    <subcellularLocation>
        <location evidence="3 19">Cytoplasm</location>
    </subcellularLocation>
</comment>
<dbReference type="Gene3D" id="3.90.78.10">
    <property type="entry name" value="UDP-N-acetylenolpyruvoylglucosamine reductase, C-terminal domain"/>
    <property type="match status" value="1"/>
</dbReference>
<dbReference type="InterPro" id="IPR036318">
    <property type="entry name" value="FAD-bd_PCMH-like_sf"/>
</dbReference>
<protein>
    <recommendedName>
        <fullName evidence="6 19">UDP-N-acetylenolpyruvoylglucosamine reductase</fullName>
        <ecNumber evidence="5 19">1.3.1.98</ecNumber>
    </recommendedName>
    <alternativeName>
        <fullName evidence="17 19">UDP-N-acetylmuramate dehydrogenase</fullName>
    </alternativeName>
</protein>
<dbReference type="EMBL" id="HG934468">
    <property type="protein sequence ID" value="CDN33047.1"/>
    <property type="molecule type" value="Genomic_DNA"/>
</dbReference>
<dbReference type="eggNOG" id="COG0812">
    <property type="taxonomic scope" value="Bacteria"/>
</dbReference>
<evidence type="ECO:0000256" key="5">
    <source>
        <dbReference type="ARBA" id="ARBA00012518"/>
    </source>
</evidence>
<evidence type="ECO:0000256" key="8">
    <source>
        <dbReference type="ARBA" id="ARBA00022618"/>
    </source>
</evidence>
<sequence>MINFQQNISLKPLTTFGFDVACRYFTQFNTDEELKEIIRCCREQSLEWFVLGGGSNIIFSRDFDGVVIHPTADQIAVKEGVVVVDAGLRWDDFVEWSVDNDLSGVENLSYIPGSVGASPVQNIGAYGAEVAQTIEYVECLDIETLEVTRIANCDCKFGYRESVFKNRLKGKVIVLRVAFKLSCEHHFNIEYGDVKQEVEKLGGVNLHNIRAAITKIRRQKLPDPQVEGNAGSFFKNPVIPAERVKLLLKTYPLMPHYPILDSRFSIFDEKIPAGWLIDTAGWRGFRRGDAGVHPRQALVLVNYGNAKACDILELANDIVEDVETKFGITLEMEVNVW</sequence>
<dbReference type="UniPathway" id="UPA00219"/>
<keyword evidence="8 19" id="KW-0132">Cell division</keyword>
<dbReference type="EC" id="1.3.1.98" evidence="5 19"/>
<evidence type="ECO:0000256" key="16">
    <source>
        <dbReference type="ARBA" id="ARBA00023316"/>
    </source>
</evidence>
<name>A0A060RBS6_9BACT</name>